<accession>A0A7Y2Q139</accession>
<evidence type="ECO:0000313" key="3">
    <source>
        <dbReference type="EMBL" id="NNH03942.1"/>
    </source>
</evidence>
<dbReference type="InterPro" id="IPR006311">
    <property type="entry name" value="TAT_signal"/>
</dbReference>
<dbReference type="InterPro" id="IPR030395">
    <property type="entry name" value="GP_PDE_dom"/>
</dbReference>
<dbReference type="SUPFAM" id="SSF51695">
    <property type="entry name" value="PLC-like phosphodiesterases"/>
    <property type="match status" value="1"/>
</dbReference>
<dbReference type="GO" id="GO:0006629">
    <property type="term" value="P:lipid metabolic process"/>
    <property type="evidence" value="ECO:0007669"/>
    <property type="project" value="InterPro"/>
</dbReference>
<organism evidence="3 4">
    <name type="scientific">Microbacterium ulmi</name>
    <dbReference type="NCBI Taxonomy" id="179095"/>
    <lineage>
        <taxon>Bacteria</taxon>
        <taxon>Bacillati</taxon>
        <taxon>Actinomycetota</taxon>
        <taxon>Actinomycetes</taxon>
        <taxon>Micrococcales</taxon>
        <taxon>Microbacteriaceae</taxon>
        <taxon>Microbacterium</taxon>
    </lineage>
</organism>
<dbReference type="PROSITE" id="PS51704">
    <property type="entry name" value="GP_PDE"/>
    <property type="match status" value="1"/>
</dbReference>
<keyword evidence="4" id="KW-1185">Reference proteome</keyword>
<feature type="domain" description="GP-PDE" evidence="2">
    <location>
        <begin position="434"/>
        <end position="668"/>
    </location>
</feature>
<dbReference type="Pfam" id="PF03009">
    <property type="entry name" value="GDPD"/>
    <property type="match status" value="1"/>
</dbReference>
<evidence type="ECO:0000313" key="4">
    <source>
        <dbReference type="Proteomes" id="UP000543598"/>
    </source>
</evidence>
<sequence length="844" mass="89603">MSITTTPPRRRRVIAGLATAALLAAGGILAAAGPAQAEPEEADRVILHEDFSSGQLPSTFNAVAGEWRVADGRLLGTGASYAGSPARITFGETLENYRFDATLRFDSVENDSRWHALALDMQPDGAVPWQHAALRANTAAGNGLEFARRTAQNTWDVTDTHAAPAAAGVGADVHVSVVVQGSHGEWYWEGTKVFETDQLARTATGIQGLVVDGSTVSYDEITITEIDPPAPEGALVFDEDFSGGTLPEGFAPVEGDWRVADGRLVGSGGNIARITFGPHLDDYRFEATVRFDAVANASRWLALGLDIQPNGAAPWQQAAVRTTTSTGSGVEFAQMNIDGQWYVPFTGTAPYDAGTGRDVRVAIVVHGDRAEWYFDGQKVLDGSQLLRSADGILGFTQNGVTASYDDIAVYELQPLPEPELLPCIPGTVNPGQTGVIIGHRGYSSRAPENTMPAIERAEQAGADYFEIDIDYTADGVPVLLHDDTLDRTTDGTGRIHDVTWDYVQTLDAGSWYGPEFVGTKVPSFEEVLDWLQDADIHLLLEYKGDWPNPYLQTTIDLIEQYGVRGKIIAQSFNFDIEDRLNRLYPELPGMLLVGGSLPASVVDLVKQYGQIGINPSSAPGPEELRALHEAGLKVFVWTQNSASAWANLTALGVDGIITDYPGELREWSEAYNAANPGAGACADDENAQQLRVEVPEASGPGEFIWNIDGTNGIVDLGVAENAGDHWAASGSINPIRVTDTRAASPEWSVSAQVGDFTSGGESFSGKNLGWTPTVRESGGGAAAGAAVLPGFLGGDGLSVSSTLGHAQDGHTRGSALLGADLDLRLPLDVVDGAYEATLTLTALG</sequence>
<dbReference type="GO" id="GO:0008081">
    <property type="term" value="F:phosphoric diester hydrolase activity"/>
    <property type="evidence" value="ECO:0007669"/>
    <property type="project" value="InterPro"/>
</dbReference>
<dbReference type="Proteomes" id="UP000543598">
    <property type="component" value="Unassembled WGS sequence"/>
</dbReference>
<evidence type="ECO:0000256" key="1">
    <source>
        <dbReference type="SAM" id="SignalP"/>
    </source>
</evidence>
<dbReference type="AlphaFoldDB" id="A0A7Y2Q139"/>
<dbReference type="PROSITE" id="PS51318">
    <property type="entry name" value="TAT"/>
    <property type="match status" value="1"/>
</dbReference>
<feature type="signal peptide" evidence="1">
    <location>
        <begin position="1"/>
        <end position="37"/>
    </location>
</feature>
<dbReference type="EMBL" id="JABEMB010000010">
    <property type="protein sequence ID" value="NNH03942.1"/>
    <property type="molecule type" value="Genomic_DNA"/>
</dbReference>
<gene>
    <name evidence="3" type="ORF">HLA99_08780</name>
</gene>
<dbReference type="Gene3D" id="2.60.120.560">
    <property type="entry name" value="Exo-inulinase, domain 1"/>
    <property type="match status" value="2"/>
</dbReference>
<name>A0A7Y2Q139_9MICO</name>
<protein>
    <recommendedName>
        <fullName evidence="2">GP-PDE domain-containing protein</fullName>
    </recommendedName>
</protein>
<comment type="caution">
    <text evidence="3">The sequence shown here is derived from an EMBL/GenBank/DDBJ whole genome shotgun (WGS) entry which is preliminary data.</text>
</comment>
<proteinExistence type="predicted"/>
<reference evidence="3 4" key="1">
    <citation type="submission" date="2020-05" db="EMBL/GenBank/DDBJ databases">
        <title>MicrobeNet Type strains.</title>
        <authorList>
            <person name="Nicholson A.C."/>
        </authorList>
    </citation>
    <scope>NUCLEOTIDE SEQUENCE [LARGE SCALE GENOMIC DNA]</scope>
    <source>
        <strain evidence="3 4">JCM 14282</strain>
    </source>
</reference>
<evidence type="ECO:0000259" key="2">
    <source>
        <dbReference type="PROSITE" id="PS51704"/>
    </source>
</evidence>
<dbReference type="Gene3D" id="3.20.20.190">
    <property type="entry name" value="Phosphatidylinositol (PI) phosphodiesterase"/>
    <property type="match status" value="1"/>
</dbReference>
<dbReference type="InterPro" id="IPR017946">
    <property type="entry name" value="PLC-like_Pdiesterase_TIM-brl"/>
</dbReference>
<keyword evidence="1" id="KW-0732">Signal</keyword>
<dbReference type="RefSeq" id="WP_167035676.1">
    <property type="nucleotide sequence ID" value="NZ_BAAANA010000002.1"/>
</dbReference>
<dbReference type="PANTHER" id="PTHR46211:SF14">
    <property type="entry name" value="GLYCEROPHOSPHODIESTER PHOSPHODIESTERASE"/>
    <property type="match status" value="1"/>
</dbReference>
<dbReference type="PANTHER" id="PTHR46211">
    <property type="entry name" value="GLYCEROPHOSPHORYL DIESTER PHOSPHODIESTERASE"/>
    <property type="match status" value="1"/>
</dbReference>
<feature type="chain" id="PRO_5030665327" description="GP-PDE domain-containing protein" evidence="1">
    <location>
        <begin position="38"/>
        <end position="844"/>
    </location>
</feature>